<accession>A0A6I0F060</accession>
<gene>
    <name evidence="2" type="ORF">F9B85_11515</name>
</gene>
<name>A0A6I0F060_9FIRM</name>
<comment type="caution">
    <text evidence="2">The sequence shown here is derived from an EMBL/GenBank/DDBJ whole genome shotgun (WGS) entry which is preliminary data.</text>
</comment>
<reference evidence="2 3" key="1">
    <citation type="submission" date="2019-10" db="EMBL/GenBank/DDBJ databases">
        <title>Whole-genome sequence of the extremophile Heliorestis acidaminivorans DSM 24790.</title>
        <authorList>
            <person name="Kyndt J.A."/>
            <person name="Meyer T.E."/>
        </authorList>
    </citation>
    <scope>NUCLEOTIDE SEQUENCE [LARGE SCALE GENOMIC DNA]</scope>
    <source>
        <strain evidence="2 3">DSM 24790</strain>
    </source>
</reference>
<dbReference type="InterPro" id="IPR055729">
    <property type="entry name" value="DUF7305"/>
</dbReference>
<evidence type="ECO:0000313" key="3">
    <source>
        <dbReference type="Proteomes" id="UP000468766"/>
    </source>
</evidence>
<proteinExistence type="predicted"/>
<dbReference type="AlphaFoldDB" id="A0A6I0F060"/>
<dbReference type="Pfam" id="PF23981">
    <property type="entry name" value="DUF7305"/>
    <property type="match status" value="1"/>
</dbReference>
<dbReference type="RefSeq" id="WP_151621065.1">
    <property type="nucleotide sequence ID" value="NZ_WBXO01000010.1"/>
</dbReference>
<dbReference type="Proteomes" id="UP000468766">
    <property type="component" value="Unassembled WGS sequence"/>
</dbReference>
<dbReference type="OrthoDB" id="2588291at2"/>
<evidence type="ECO:0000259" key="1">
    <source>
        <dbReference type="Pfam" id="PF23981"/>
    </source>
</evidence>
<protein>
    <recommendedName>
        <fullName evidence="1">DUF7305 domain-containing protein</fullName>
    </recommendedName>
</protein>
<sequence>MPGYLNNNRGSALPLALIAMVVLLTLGTALATYSNSDVKQVAFNEKSMQAYYLARSGADAVADWIIRNPGEVGQLQGKSSTAEVPFGSGRFSIEAVQVDESTGRVTIHSKGIVGDTSQEVKLLISKEDSIDFFADALRTAGTQPLNLNNVTIYGNVSSNSAQEITGGTVTGSRTHNAGIDHPLPDFDSLSLPSRNYTETGTGSNKTITISEDGYYGNLTMQNGELVFHTTSSEQKLKVLFDLFELKTKMRIVGDGQVYLYVRNRAIFQTPNVEMDKPDKFTVLLDSGSQIDIWANSTFYGVIYGPEAKLRMNGNSHIVGSVICELLVDHTSKNITITHRELSSDYDGSFATSYKRLQWR</sequence>
<evidence type="ECO:0000313" key="2">
    <source>
        <dbReference type="EMBL" id="KAB2951654.1"/>
    </source>
</evidence>
<organism evidence="2 3">
    <name type="scientific">Heliorestis acidaminivorans</name>
    <dbReference type="NCBI Taxonomy" id="553427"/>
    <lineage>
        <taxon>Bacteria</taxon>
        <taxon>Bacillati</taxon>
        <taxon>Bacillota</taxon>
        <taxon>Clostridia</taxon>
        <taxon>Eubacteriales</taxon>
        <taxon>Heliobacteriaceae</taxon>
        <taxon>Heliorestis</taxon>
    </lineage>
</organism>
<dbReference type="EMBL" id="WBXO01000010">
    <property type="protein sequence ID" value="KAB2951654.1"/>
    <property type="molecule type" value="Genomic_DNA"/>
</dbReference>
<keyword evidence="3" id="KW-1185">Reference proteome</keyword>
<feature type="domain" description="DUF7305" evidence="1">
    <location>
        <begin position="203"/>
        <end position="330"/>
    </location>
</feature>